<dbReference type="PATRIC" id="fig|28084.5.peg.2217"/>
<dbReference type="NCBIfam" id="TIGR04409">
    <property type="entry name" value="LptC_YrbK"/>
    <property type="match status" value="1"/>
</dbReference>
<organism evidence="6 8">
    <name type="scientific">Legionella cherrii</name>
    <dbReference type="NCBI Taxonomy" id="28084"/>
    <lineage>
        <taxon>Bacteria</taxon>
        <taxon>Pseudomonadati</taxon>
        <taxon>Pseudomonadota</taxon>
        <taxon>Gammaproteobacteria</taxon>
        <taxon>Legionellales</taxon>
        <taxon>Legionellaceae</taxon>
        <taxon>Legionella</taxon>
    </lineage>
</organism>
<dbReference type="GO" id="GO:0017089">
    <property type="term" value="F:glycolipid transfer activity"/>
    <property type="evidence" value="ECO:0007669"/>
    <property type="project" value="TreeGrafter"/>
</dbReference>
<dbReference type="PANTHER" id="PTHR37481">
    <property type="entry name" value="LIPOPOLYSACCHARIDE EXPORT SYSTEM PROTEIN LPTC"/>
    <property type="match status" value="1"/>
</dbReference>
<evidence type="ECO:0000256" key="3">
    <source>
        <dbReference type="ARBA" id="ARBA00022692"/>
    </source>
</evidence>
<dbReference type="PANTHER" id="PTHR37481:SF1">
    <property type="entry name" value="LIPOPOLYSACCHARIDE EXPORT SYSTEM PROTEIN LPTC"/>
    <property type="match status" value="1"/>
</dbReference>
<reference evidence="7 9" key="2">
    <citation type="submission" date="2018-12" db="EMBL/GenBank/DDBJ databases">
        <authorList>
            <consortium name="Pathogen Informatics"/>
        </authorList>
    </citation>
    <scope>NUCLEOTIDE SEQUENCE [LARGE SCALE GENOMIC DNA]</scope>
    <source>
        <strain evidence="7 9">NCTC11976</strain>
    </source>
</reference>
<dbReference type="Proteomes" id="UP000277577">
    <property type="component" value="Chromosome"/>
</dbReference>
<gene>
    <name evidence="6" type="primary">lptC</name>
    <name evidence="6" type="ORF">Lche_2044</name>
    <name evidence="7" type="ORF">NCTC11976_02754</name>
</gene>
<dbReference type="GO" id="GO:0005886">
    <property type="term" value="C:plasma membrane"/>
    <property type="evidence" value="ECO:0007669"/>
    <property type="project" value="InterPro"/>
</dbReference>
<dbReference type="EMBL" id="LNXW01000013">
    <property type="protein sequence ID" value="KTC80024.1"/>
    <property type="molecule type" value="Genomic_DNA"/>
</dbReference>
<dbReference type="InterPro" id="IPR010664">
    <property type="entry name" value="LipoPS_assembly_LptC-rel"/>
</dbReference>
<dbReference type="GO" id="GO:0015221">
    <property type="term" value="F:lipopolysaccharide transmembrane transporter activity"/>
    <property type="evidence" value="ECO:0007669"/>
    <property type="project" value="InterPro"/>
</dbReference>
<evidence type="ECO:0000256" key="2">
    <source>
        <dbReference type="ARBA" id="ARBA00022519"/>
    </source>
</evidence>
<dbReference type="Gene3D" id="2.60.450.10">
    <property type="entry name" value="Lipopolysaccharide (LPS) transport protein A like domain"/>
    <property type="match status" value="1"/>
</dbReference>
<proteinExistence type="predicted"/>
<dbReference type="GO" id="GO:0030288">
    <property type="term" value="C:outer membrane-bounded periplasmic space"/>
    <property type="evidence" value="ECO:0007669"/>
    <property type="project" value="TreeGrafter"/>
</dbReference>
<dbReference type="AlphaFoldDB" id="A0A0W0S956"/>
<evidence type="ECO:0000256" key="1">
    <source>
        <dbReference type="ARBA" id="ARBA00022475"/>
    </source>
</evidence>
<sequence>MNAAKQLMWLFFTLILLACSGWYYGSRSTTMIRLDRDTLANSVDTTISNVTVRQFNQQGMLANILTAPLMQHIQNGNIYLFQKPHIIVSQEEQAPWDISSKKAKSFEGGKRITFTGNVIVRQQKGNNSQESTLKTEEVTYFPKEKKASSDVLVTYEQPGNIIQSTGMNAYLDEKRVELLHQARGSYVPANG</sequence>
<keyword evidence="4" id="KW-1133">Transmembrane helix</keyword>
<dbReference type="PROSITE" id="PS51257">
    <property type="entry name" value="PROKAR_LIPOPROTEIN"/>
    <property type="match status" value="1"/>
</dbReference>
<dbReference type="RefSeq" id="WP_028380122.1">
    <property type="nucleotide sequence ID" value="NZ_CAAAIT010000001.1"/>
</dbReference>
<name>A0A0W0S956_9GAMM</name>
<dbReference type="InterPro" id="IPR052363">
    <property type="entry name" value="LPS_export_LptC"/>
</dbReference>
<dbReference type="Proteomes" id="UP000054921">
    <property type="component" value="Unassembled WGS sequence"/>
</dbReference>
<evidence type="ECO:0000313" key="6">
    <source>
        <dbReference type="EMBL" id="KTC80024.1"/>
    </source>
</evidence>
<dbReference type="EMBL" id="LR134173">
    <property type="protein sequence ID" value="VEB38479.1"/>
    <property type="molecule type" value="Genomic_DNA"/>
</dbReference>
<dbReference type="STRING" id="28084.Lche_2044"/>
<keyword evidence="1" id="KW-1003">Cell membrane</keyword>
<evidence type="ECO:0000313" key="7">
    <source>
        <dbReference type="EMBL" id="VEB38479.1"/>
    </source>
</evidence>
<reference evidence="6 8" key="1">
    <citation type="submission" date="2015-11" db="EMBL/GenBank/DDBJ databases">
        <title>Genomic analysis of 38 Legionella species identifies large and diverse effector repertoires.</title>
        <authorList>
            <person name="Burstein D."/>
            <person name="Amaro F."/>
            <person name="Zusman T."/>
            <person name="Lifshitz Z."/>
            <person name="Cohen O."/>
            <person name="Gilbert J.A."/>
            <person name="Pupko T."/>
            <person name="Shuman H.A."/>
            <person name="Segal G."/>
        </authorList>
    </citation>
    <scope>NUCLEOTIDE SEQUENCE [LARGE SCALE GENOMIC DNA]</scope>
    <source>
        <strain evidence="6 8">ORW</strain>
    </source>
</reference>
<keyword evidence="9" id="KW-1185">Reference proteome</keyword>
<protein>
    <submittedName>
        <fullName evidence="6">Lipopolysaccharide export system protein LptC</fullName>
    </submittedName>
    <submittedName>
        <fullName evidence="7">Uncharacterized protein YrbK clustered with lipopolysaccharide transporters</fullName>
    </submittedName>
</protein>
<keyword evidence="3" id="KW-0812">Transmembrane</keyword>
<keyword evidence="2" id="KW-0997">Cell inner membrane</keyword>
<evidence type="ECO:0000256" key="5">
    <source>
        <dbReference type="ARBA" id="ARBA00023136"/>
    </source>
</evidence>
<evidence type="ECO:0000256" key="4">
    <source>
        <dbReference type="ARBA" id="ARBA00022989"/>
    </source>
</evidence>
<dbReference type="Pfam" id="PF06835">
    <property type="entry name" value="LptC"/>
    <property type="match status" value="1"/>
</dbReference>
<keyword evidence="5" id="KW-0472">Membrane</keyword>
<dbReference type="InterPro" id="IPR026265">
    <property type="entry name" value="LptC"/>
</dbReference>
<accession>A0A0W0S956</accession>
<evidence type="ECO:0000313" key="8">
    <source>
        <dbReference type="Proteomes" id="UP000054921"/>
    </source>
</evidence>
<evidence type="ECO:0000313" key="9">
    <source>
        <dbReference type="Proteomes" id="UP000277577"/>
    </source>
</evidence>
<dbReference type="OrthoDB" id="5731914at2"/>